<evidence type="ECO:0000313" key="1">
    <source>
        <dbReference type="EMBL" id="RAH43632.1"/>
    </source>
</evidence>
<dbReference type="Proteomes" id="UP000249057">
    <property type="component" value="Unassembled WGS sequence"/>
</dbReference>
<feature type="non-terminal residue" evidence="1">
    <location>
        <position position="1"/>
    </location>
</feature>
<organism evidence="1 2">
    <name type="scientific">Aspergillus brunneoviolaceus CBS 621.78</name>
    <dbReference type="NCBI Taxonomy" id="1450534"/>
    <lineage>
        <taxon>Eukaryota</taxon>
        <taxon>Fungi</taxon>
        <taxon>Dikarya</taxon>
        <taxon>Ascomycota</taxon>
        <taxon>Pezizomycotina</taxon>
        <taxon>Eurotiomycetes</taxon>
        <taxon>Eurotiomycetidae</taxon>
        <taxon>Eurotiales</taxon>
        <taxon>Aspergillaceae</taxon>
        <taxon>Aspergillus</taxon>
        <taxon>Aspergillus subgen. Circumdati</taxon>
    </lineage>
</organism>
<proteinExistence type="predicted"/>
<dbReference type="EMBL" id="KZ825361">
    <property type="protein sequence ID" value="RAH43632.1"/>
    <property type="molecule type" value="Genomic_DNA"/>
</dbReference>
<accession>A0ACD1G2Y3</accession>
<gene>
    <name evidence="1" type="ORF">BO95DRAFT_393991</name>
</gene>
<evidence type="ECO:0000313" key="2">
    <source>
        <dbReference type="Proteomes" id="UP000249057"/>
    </source>
</evidence>
<keyword evidence="2" id="KW-1185">Reference proteome</keyword>
<protein>
    <submittedName>
        <fullName evidence="1">Uncharacterized protein</fullName>
    </submittedName>
</protein>
<reference evidence="1" key="1">
    <citation type="submission" date="2018-02" db="EMBL/GenBank/DDBJ databases">
        <title>The genomes of Aspergillus section Nigri reveals drivers in fungal speciation.</title>
        <authorList>
            <consortium name="DOE Joint Genome Institute"/>
            <person name="Vesth T.C."/>
            <person name="Nybo J."/>
            <person name="Theobald S."/>
            <person name="Brandl J."/>
            <person name="Frisvad J.C."/>
            <person name="Nielsen K.F."/>
            <person name="Lyhne E.K."/>
            <person name="Kogle M.E."/>
            <person name="Kuo A."/>
            <person name="Riley R."/>
            <person name="Clum A."/>
            <person name="Nolan M."/>
            <person name="Lipzen A."/>
            <person name="Salamov A."/>
            <person name="Henrissat B."/>
            <person name="Wiebenga A."/>
            <person name="De vries R.P."/>
            <person name="Grigoriev I.V."/>
            <person name="Mortensen U.H."/>
            <person name="Andersen M.R."/>
            <person name="Baker S.E."/>
        </authorList>
    </citation>
    <scope>NUCLEOTIDE SEQUENCE</scope>
    <source>
        <strain evidence="1">CBS 621.78</strain>
    </source>
</reference>
<sequence>SHPPTPPLKGLPIISLSSTQLNSALLSSFLPVNRQPSPPLSVYFSIQGVYLIFFFSSLWFVAPLLLKVWPLLLDRFLP</sequence>
<name>A0ACD1G2Y3_9EURO</name>